<organism evidence="1 2">
    <name type="scientific">Strongylus vulgaris</name>
    <name type="common">Blood worm</name>
    <dbReference type="NCBI Taxonomy" id="40348"/>
    <lineage>
        <taxon>Eukaryota</taxon>
        <taxon>Metazoa</taxon>
        <taxon>Ecdysozoa</taxon>
        <taxon>Nematoda</taxon>
        <taxon>Chromadorea</taxon>
        <taxon>Rhabditida</taxon>
        <taxon>Rhabditina</taxon>
        <taxon>Rhabditomorpha</taxon>
        <taxon>Strongyloidea</taxon>
        <taxon>Strongylidae</taxon>
        <taxon>Strongylus</taxon>
    </lineage>
</organism>
<gene>
    <name evidence="1" type="ORF">SVUK_LOCUS10079</name>
</gene>
<protein>
    <submittedName>
        <fullName evidence="1">Uncharacterized protein</fullName>
    </submittedName>
</protein>
<dbReference type="Proteomes" id="UP000270094">
    <property type="component" value="Unassembled WGS sequence"/>
</dbReference>
<dbReference type="EMBL" id="UYYB01094908">
    <property type="protein sequence ID" value="VDM75081.1"/>
    <property type="molecule type" value="Genomic_DNA"/>
</dbReference>
<sequence>MRTPEVVEIVMTQIEQKHRALWHINARAVKQTEGEPERLTHEVVIDVVVRCGADGEVTAWMTSGGMLESSRLVAQALS</sequence>
<proteinExistence type="predicted"/>
<keyword evidence="2" id="KW-1185">Reference proteome</keyword>
<accession>A0A3P7IQ97</accession>
<dbReference type="AlphaFoldDB" id="A0A3P7IQ97"/>
<reference evidence="1 2" key="1">
    <citation type="submission" date="2018-11" db="EMBL/GenBank/DDBJ databases">
        <authorList>
            <consortium name="Pathogen Informatics"/>
        </authorList>
    </citation>
    <scope>NUCLEOTIDE SEQUENCE [LARGE SCALE GENOMIC DNA]</scope>
</reference>
<evidence type="ECO:0000313" key="1">
    <source>
        <dbReference type="EMBL" id="VDM75081.1"/>
    </source>
</evidence>
<name>A0A3P7IQ97_STRVU</name>
<evidence type="ECO:0000313" key="2">
    <source>
        <dbReference type="Proteomes" id="UP000270094"/>
    </source>
</evidence>